<accession>A0A7C1WU73</accession>
<dbReference type="Gene3D" id="3.20.20.100">
    <property type="entry name" value="NADP-dependent oxidoreductase domain"/>
    <property type="match status" value="1"/>
</dbReference>
<dbReference type="PANTHER" id="PTHR43312">
    <property type="entry name" value="D-THREO-ALDOSE 1-DEHYDROGENASE"/>
    <property type="match status" value="1"/>
</dbReference>
<dbReference type="InterPro" id="IPR036812">
    <property type="entry name" value="NAD(P)_OxRdtase_dom_sf"/>
</dbReference>
<evidence type="ECO:0000259" key="3">
    <source>
        <dbReference type="Pfam" id="PF00248"/>
    </source>
</evidence>
<dbReference type="Pfam" id="PF00248">
    <property type="entry name" value="Aldo_ket_red"/>
    <property type="match status" value="1"/>
</dbReference>
<reference evidence="4" key="1">
    <citation type="journal article" date="2020" name="mSystems">
        <title>Genome- and Community-Level Interaction Insights into Carbon Utilization and Element Cycling Functions of Hydrothermarchaeota in Hydrothermal Sediment.</title>
        <authorList>
            <person name="Zhou Z."/>
            <person name="Liu Y."/>
            <person name="Xu W."/>
            <person name="Pan J."/>
            <person name="Luo Z.H."/>
            <person name="Li M."/>
        </authorList>
    </citation>
    <scope>NUCLEOTIDE SEQUENCE [LARGE SCALE GENOMIC DNA]</scope>
    <source>
        <strain evidence="4">SpSt-200</strain>
    </source>
</reference>
<evidence type="ECO:0000313" key="4">
    <source>
        <dbReference type="EMBL" id="HEF25744.1"/>
    </source>
</evidence>
<dbReference type="AlphaFoldDB" id="A0A7C1WU73"/>
<dbReference type="InterPro" id="IPR006311">
    <property type="entry name" value="TAT_signal"/>
</dbReference>
<dbReference type="CDD" id="cd19095">
    <property type="entry name" value="AKR_PA4992-like"/>
    <property type="match status" value="1"/>
</dbReference>
<protein>
    <submittedName>
        <fullName evidence="4">Aldo/keto reductase</fullName>
    </submittedName>
</protein>
<feature type="region of interest" description="Disordered" evidence="1">
    <location>
        <begin position="39"/>
        <end position="63"/>
    </location>
</feature>
<keyword evidence="2" id="KW-0732">Signal</keyword>
<gene>
    <name evidence="4" type="ORF">ENP23_08205</name>
</gene>
<feature type="chain" id="PRO_5027679417" evidence="2">
    <location>
        <begin position="24"/>
        <end position="329"/>
    </location>
</feature>
<dbReference type="InterPro" id="IPR053135">
    <property type="entry name" value="AKR2_Oxidoreductase"/>
</dbReference>
<sequence>MPVTDRHLLTRRRLLTLAAGASAALMFDAAIAHSGAIATASEPPQPGSSAGHPGERNMLTRDIPSSGEALPMIGLGTYRGFDVEPGSDAYKLLPAVVDQLFHAGGTLIDSSPMYGRAEETTGELLAIHQPSSPAFLATKVWTRGRDEGIAQMEASFRLLRTQRIDLMQIHNLLDWKTQLPTLRQWKEQGRIRYIGLTHYTPSAYAEVEAALKAEAFDFLQINYALDDRSVEARLLPLCRERGVAVICNRPFGGGGLLGRLRDTPLPGWAGEVQARSWAQLALKFLISHPAVTCAIPGTGNPKYMKENAEAARGPLLTDAQRQQLIALIG</sequence>
<organism evidence="4">
    <name type="scientific">Pseudomonas graminis</name>
    <dbReference type="NCBI Taxonomy" id="158627"/>
    <lineage>
        <taxon>Bacteria</taxon>
        <taxon>Pseudomonadati</taxon>
        <taxon>Pseudomonadota</taxon>
        <taxon>Gammaproteobacteria</taxon>
        <taxon>Pseudomonadales</taxon>
        <taxon>Pseudomonadaceae</taxon>
        <taxon>Pseudomonas</taxon>
    </lineage>
</organism>
<dbReference type="EMBL" id="DSIN01000017">
    <property type="protein sequence ID" value="HEF25744.1"/>
    <property type="molecule type" value="Genomic_DNA"/>
</dbReference>
<dbReference type="SUPFAM" id="SSF51430">
    <property type="entry name" value="NAD(P)-linked oxidoreductase"/>
    <property type="match status" value="1"/>
</dbReference>
<evidence type="ECO:0000256" key="1">
    <source>
        <dbReference type="SAM" id="MobiDB-lite"/>
    </source>
</evidence>
<name>A0A7C1WU73_9PSED</name>
<proteinExistence type="predicted"/>
<feature type="domain" description="NADP-dependent oxidoreductase" evidence="3">
    <location>
        <begin position="73"/>
        <end position="322"/>
    </location>
</feature>
<feature type="signal peptide" evidence="2">
    <location>
        <begin position="1"/>
        <end position="23"/>
    </location>
</feature>
<dbReference type="PANTHER" id="PTHR43312:SF1">
    <property type="entry name" value="NADP-DEPENDENT OXIDOREDUCTASE DOMAIN-CONTAINING PROTEIN"/>
    <property type="match status" value="1"/>
</dbReference>
<dbReference type="PROSITE" id="PS51318">
    <property type="entry name" value="TAT"/>
    <property type="match status" value="1"/>
</dbReference>
<evidence type="ECO:0000256" key="2">
    <source>
        <dbReference type="SAM" id="SignalP"/>
    </source>
</evidence>
<dbReference type="InterPro" id="IPR023210">
    <property type="entry name" value="NADP_OxRdtase_dom"/>
</dbReference>
<comment type="caution">
    <text evidence="4">The sequence shown here is derived from an EMBL/GenBank/DDBJ whole genome shotgun (WGS) entry which is preliminary data.</text>
</comment>